<dbReference type="InterPro" id="IPR001322">
    <property type="entry name" value="Lamin_tail_dom"/>
</dbReference>
<dbReference type="Pfam" id="PF00932">
    <property type="entry name" value="LTD"/>
    <property type="match status" value="2"/>
</dbReference>
<dbReference type="Gene3D" id="2.60.40.1260">
    <property type="entry name" value="Lamin Tail domain"/>
    <property type="match status" value="2"/>
</dbReference>
<dbReference type="PROSITE" id="PS51841">
    <property type="entry name" value="LTD"/>
    <property type="match status" value="2"/>
</dbReference>
<feature type="domain" description="LTD" evidence="3">
    <location>
        <begin position="28"/>
        <end position="147"/>
    </location>
</feature>
<name>A0A2M7D8T5_9BACT</name>
<dbReference type="InterPro" id="IPR036415">
    <property type="entry name" value="Lamin_tail_dom_sf"/>
</dbReference>
<dbReference type="SUPFAM" id="SSF74853">
    <property type="entry name" value="Lamin A/C globular tail domain"/>
    <property type="match status" value="2"/>
</dbReference>
<dbReference type="Proteomes" id="UP000230864">
    <property type="component" value="Unassembled WGS sequence"/>
</dbReference>
<gene>
    <name evidence="4" type="ORF">COS25_02800</name>
</gene>
<feature type="compositionally biased region" description="Polar residues" evidence="1">
    <location>
        <begin position="164"/>
        <end position="192"/>
    </location>
</feature>
<evidence type="ECO:0000313" key="5">
    <source>
        <dbReference type="Proteomes" id="UP000230864"/>
    </source>
</evidence>
<dbReference type="AlphaFoldDB" id="A0A2M7D8T5"/>
<feature type="domain" description="LTD" evidence="3">
    <location>
        <begin position="212"/>
        <end position="272"/>
    </location>
</feature>
<evidence type="ECO:0000256" key="1">
    <source>
        <dbReference type="SAM" id="MobiDB-lite"/>
    </source>
</evidence>
<protein>
    <recommendedName>
        <fullName evidence="3">LTD domain-containing protein</fullName>
    </recommendedName>
</protein>
<comment type="caution">
    <text evidence="4">The sequence shown here is derived from an EMBL/GenBank/DDBJ whole genome shotgun (WGS) entry which is preliminary data.</text>
</comment>
<reference evidence="5" key="1">
    <citation type="submission" date="2017-09" db="EMBL/GenBank/DDBJ databases">
        <title>Depth-based differentiation of microbial function through sediment-hosted aquifers and enrichment of novel symbionts in the deep terrestrial subsurface.</title>
        <authorList>
            <person name="Probst A.J."/>
            <person name="Ladd B."/>
            <person name="Jarett J.K."/>
            <person name="Geller-Mcgrath D.E."/>
            <person name="Sieber C.M.K."/>
            <person name="Emerson J.B."/>
            <person name="Anantharaman K."/>
            <person name="Thomas B.C."/>
            <person name="Malmstrom R."/>
            <person name="Stieglmeier M."/>
            <person name="Klingl A."/>
            <person name="Woyke T."/>
            <person name="Ryan C.M."/>
            <person name="Banfield J.F."/>
        </authorList>
    </citation>
    <scope>NUCLEOTIDE SEQUENCE [LARGE SCALE GENOMIC DNA]</scope>
</reference>
<feature type="signal peptide" evidence="2">
    <location>
        <begin position="1"/>
        <end position="33"/>
    </location>
</feature>
<organism evidence="4 5">
    <name type="scientific">Candidatus Nealsonbacteria bacterium CG02_land_8_20_14_3_00_37_10</name>
    <dbReference type="NCBI Taxonomy" id="1974699"/>
    <lineage>
        <taxon>Bacteria</taxon>
        <taxon>Candidatus Nealsoniibacteriota</taxon>
    </lineage>
</organism>
<evidence type="ECO:0000313" key="4">
    <source>
        <dbReference type="EMBL" id="PIV44885.1"/>
    </source>
</evidence>
<sequence length="272" mass="29550">MTILSSPYLKYLAGGLKVAVFLSLFFIASATQAANPLDVVINEIAWMGTVNLANDEWIELYNNAESPISLDGWQLVAQDGTPKINLSGTIPANGFYLLERTDDTTVPNILADQIYTGALGNSGENLKLYDSSNNVIDGVDCSAGWLAGLGKPEYKTMERINPLVSGSDSSNWQTSQNPGGTPKTENSKQNQESRITNQAIKQAEDIPLLIPPPASLEARKYPLGVVINEILPFPVGPDAEEEWIEVFNQNNFEVDLSGWQIADTAGKTYTLP</sequence>
<evidence type="ECO:0000256" key="2">
    <source>
        <dbReference type="SAM" id="SignalP"/>
    </source>
</evidence>
<proteinExistence type="predicted"/>
<feature type="chain" id="PRO_5014747064" description="LTD domain-containing protein" evidence="2">
    <location>
        <begin position="34"/>
        <end position="272"/>
    </location>
</feature>
<evidence type="ECO:0000259" key="3">
    <source>
        <dbReference type="PROSITE" id="PS51841"/>
    </source>
</evidence>
<feature type="non-terminal residue" evidence="4">
    <location>
        <position position="272"/>
    </location>
</feature>
<feature type="region of interest" description="Disordered" evidence="1">
    <location>
        <begin position="162"/>
        <end position="192"/>
    </location>
</feature>
<accession>A0A2M7D8T5</accession>
<keyword evidence="2" id="KW-0732">Signal</keyword>
<dbReference type="EMBL" id="PETZ01000065">
    <property type="protein sequence ID" value="PIV44885.1"/>
    <property type="molecule type" value="Genomic_DNA"/>
</dbReference>